<accession>A0A9D1VWZ6</accession>
<feature type="transmembrane region" description="Helical" evidence="2">
    <location>
        <begin position="332"/>
        <end position="352"/>
    </location>
</feature>
<evidence type="ECO:0000313" key="4">
    <source>
        <dbReference type="Proteomes" id="UP000824243"/>
    </source>
</evidence>
<evidence type="ECO:0000256" key="1">
    <source>
        <dbReference type="SAM" id="MobiDB-lite"/>
    </source>
</evidence>
<comment type="caution">
    <text evidence="3">The sequence shown here is derived from an EMBL/GenBank/DDBJ whole genome shotgun (WGS) entry which is preliminary data.</text>
</comment>
<sequence length="358" mass="36606">ITFDLAGYTWTIGTPLVGSAGTETNAFQLLKDNTVTFGNGVITSDEAKILIQNYCNLTLDGVDVSLTTPGTGMYAVSSNNGSTVVKGGSTITVNDGNYAMDSFTFGDYDGGNVFIEDAVINGDLEIANGGKMTVDGGTVNGNVKVYNYDYGEDENVDEQSFFTVNSGLVNGNVATSEKGQTSIAGGEVTGAVTVNIENGAAATIAGGVFGSIGENVTIDAAEVATITDKGVTKTVVGLGNINQVLETVSENAVVTVQEASEGAALEAPAGVTVKNESGAAIKVNGEDLKAGSEAVAKAPESEKPQTDSADKDKNNGKAEGAKAVQTGDSSNVMLWVVLAVAAVAAGFVILYLKRRHKK</sequence>
<feature type="region of interest" description="Disordered" evidence="1">
    <location>
        <begin position="291"/>
        <end position="324"/>
    </location>
</feature>
<dbReference type="EMBL" id="DXFA01000092">
    <property type="protein sequence ID" value="HIX48376.1"/>
    <property type="molecule type" value="Genomic_DNA"/>
</dbReference>
<proteinExistence type="predicted"/>
<protein>
    <recommendedName>
        <fullName evidence="5">LPXTG cell wall anchor domain-containing protein</fullName>
    </recommendedName>
</protein>
<gene>
    <name evidence="3" type="ORF">H9981_05110</name>
</gene>
<dbReference type="AlphaFoldDB" id="A0A9D1VWZ6"/>
<reference evidence="3" key="2">
    <citation type="submission" date="2021-04" db="EMBL/GenBank/DDBJ databases">
        <authorList>
            <person name="Gilroy R."/>
        </authorList>
    </citation>
    <scope>NUCLEOTIDE SEQUENCE</scope>
    <source>
        <strain evidence="3">ChiSjej5B23-15282</strain>
    </source>
</reference>
<keyword evidence="2" id="KW-0472">Membrane</keyword>
<evidence type="ECO:0000256" key="2">
    <source>
        <dbReference type="SAM" id="Phobius"/>
    </source>
</evidence>
<feature type="compositionally biased region" description="Basic and acidic residues" evidence="1">
    <location>
        <begin position="299"/>
        <end position="320"/>
    </location>
</feature>
<dbReference type="Proteomes" id="UP000824243">
    <property type="component" value="Unassembled WGS sequence"/>
</dbReference>
<organism evidence="3 4">
    <name type="scientific">Candidatus Mediterraneibacter caccavium</name>
    <dbReference type="NCBI Taxonomy" id="2838661"/>
    <lineage>
        <taxon>Bacteria</taxon>
        <taxon>Bacillati</taxon>
        <taxon>Bacillota</taxon>
        <taxon>Clostridia</taxon>
        <taxon>Lachnospirales</taxon>
        <taxon>Lachnospiraceae</taxon>
        <taxon>Mediterraneibacter</taxon>
    </lineage>
</organism>
<feature type="non-terminal residue" evidence="3">
    <location>
        <position position="1"/>
    </location>
</feature>
<keyword evidence="2" id="KW-0812">Transmembrane</keyword>
<keyword evidence="2" id="KW-1133">Transmembrane helix</keyword>
<name>A0A9D1VWZ6_9FIRM</name>
<reference evidence="3" key="1">
    <citation type="journal article" date="2021" name="PeerJ">
        <title>Extensive microbial diversity within the chicken gut microbiome revealed by metagenomics and culture.</title>
        <authorList>
            <person name="Gilroy R."/>
            <person name="Ravi A."/>
            <person name="Getino M."/>
            <person name="Pursley I."/>
            <person name="Horton D.L."/>
            <person name="Alikhan N.F."/>
            <person name="Baker D."/>
            <person name="Gharbi K."/>
            <person name="Hall N."/>
            <person name="Watson M."/>
            <person name="Adriaenssens E.M."/>
            <person name="Foster-Nyarko E."/>
            <person name="Jarju S."/>
            <person name="Secka A."/>
            <person name="Antonio M."/>
            <person name="Oren A."/>
            <person name="Chaudhuri R.R."/>
            <person name="La Ragione R."/>
            <person name="Hildebrand F."/>
            <person name="Pallen M.J."/>
        </authorList>
    </citation>
    <scope>NUCLEOTIDE SEQUENCE</scope>
    <source>
        <strain evidence="3">ChiSjej5B23-15282</strain>
    </source>
</reference>
<evidence type="ECO:0000313" key="3">
    <source>
        <dbReference type="EMBL" id="HIX48376.1"/>
    </source>
</evidence>
<evidence type="ECO:0008006" key="5">
    <source>
        <dbReference type="Google" id="ProtNLM"/>
    </source>
</evidence>